<feature type="domain" description="NHR" evidence="2">
    <location>
        <begin position="481"/>
        <end position="642"/>
    </location>
</feature>
<evidence type="ECO:0000313" key="3">
    <source>
        <dbReference type="EMBL" id="GBP94839.1"/>
    </source>
</evidence>
<keyword evidence="4" id="KW-1185">Reference proteome</keyword>
<comment type="caution">
    <text evidence="3">The sequence shown here is derived from an EMBL/GenBank/DDBJ whole genome shotgun (WGS) entry which is preliminary data.</text>
</comment>
<reference evidence="3 4" key="1">
    <citation type="journal article" date="2019" name="Commun. Biol.">
        <title>The bagworm genome reveals a unique fibroin gene that provides high tensile strength.</title>
        <authorList>
            <person name="Kono N."/>
            <person name="Nakamura H."/>
            <person name="Ohtoshi R."/>
            <person name="Tomita M."/>
            <person name="Numata K."/>
            <person name="Arakawa K."/>
        </authorList>
    </citation>
    <scope>NUCLEOTIDE SEQUENCE [LARGE SCALE GENOMIC DNA]</scope>
</reference>
<feature type="domain" description="NHR" evidence="2">
    <location>
        <begin position="92"/>
        <end position="264"/>
    </location>
</feature>
<evidence type="ECO:0000256" key="1">
    <source>
        <dbReference type="SAM" id="MobiDB-lite"/>
    </source>
</evidence>
<dbReference type="AlphaFoldDB" id="A0A4C2A6P9"/>
<proteinExistence type="predicted"/>
<dbReference type="PANTHER" id="PTHR12429:SF14">
    <property type="entry name" value="NEURALIZED-LIKE PROTEIN 4"/>
    <property type="match status" value="1"/>
</dbReference>
<dbReference type="EMBL" id="BGZK01002554">
    <property type="protein sequence ID" value="GBP94839.1"/>
    <property type="molecule type" value="Genomic_DNA"/>
</dbReference>
<evidence type="ECO:0000259" key="2">
    <source>
        <dbReference type="PROSITE" id="PS51065"/>
    </source>
</evidence>
<accession>A0A4C2A6P9</accession>
<dbReference type="CDD" id="cd12887">
    <property type="entry name" value="SPRY_NHR_like"/>
    <property type="match status" value="2"/>
</dbReference>
<organism evidence="3 4">
    <name type="scientific">Eumeta variegata</name>
    <name type="common">Bagworm moth</name>
    <name type="synonym">Eumeta japonica</name>
    <dbReference type="NCBI Taxonomy" id="151549"/>
    <lineage>
        <taxon>Eukaryota</taxon>
        <taxon>Metazoa</taxon>
        <taxon>Ecdysozoa</taxon>
        <taxon>Arthropoda</taxon>
        <taxon>Hexapoda</taxon>
        <taxon>Insecta</taxon>
        <taxon>Pterygota</taxon>
        <taxon>Neoptera</taxon>
        <taxon>Endopterygota</taxon>
        <taxon>Lepidoptera</taxon>
        <taxon>Glossata</taxon>
        <taxon>Ditrysia</taxon>
        <taxon>Tineoidea</taxon>
        <taxon>Psychidae</taxon>
        <taxon>Oiketicinae</taxon>
        <taxon>Eumeta</taxon>
    </lineage>
</organism>
<evidence type="ECO:0000313" key="4">
    <source>
        <dbReference type="Proteomes" id="UP000299102"/>
    </source>
</evidence>
<feature type="compositionally biased region" description="Basic and acidic residues" evidence="1">
    <location>
        <begin position="757"/>
        <end position="771"/>
    </location>
</feature>
<gene>
    <name evidence="3" type="primary">neurl4</name>
    <name evidence="3" type="ORF">EVAR_68434_1</name>
</gene>
<dbReference type="SMART" id="SM00588">
    <property type="entry name" value="NEUZ"/>
    <property type="match status" value="2"/>
</dbReference>
<feature type="compositionally biased region" description="Basic and acidic residues" evidence="1">
    <location>
        <begin position="740"/>
        <end position="750"/>
    </location>
</feature>
<dbReference type="InterPro" id="IPR037962">
    <property type="entry name" value="Neuralized"/>
</dbReference>
<feature type="compositionally biased region" description="Basic and acidic residues" evidence="1">
    <location>
        <begin position="787"/>
        <end position="805"/>
    </location>
</feature>
<dbReference type="OrthoDB" id="49113at2759"/>
<feature type="region of interest" description="Disordered" evidence="1">
    <location>
        <begin position="740"/>
        <end position="808"/>
    </location>
</feature>
<name>A0A4C2A6P9_EUMVA</name>
<protein>
    <submittedName>
        <fullName evidence="3">Neuralized-like protein 4</fullName>
    </submittedName>
</protein>
<dbReference type="PANTHER" id="PTHR12429">
    <property type="entry name" value="NEURALIZED"/>
    <property type="match status" value="1"/>
</dbReference>
<dbReference type="GO" id="GO:0061630">
    <property type="term" value="F:ubiquitin protein ligase activity"/>
    <property type="evidence" value="ECO:0007669"/>
    <property type="project" value="TreeGrafter"/>
</dbReference>
<dbReference type="Gene3D" id="2.60.120.920">
    <property type="match status" value="3"/>
</dbReference>
<dbReference type="Proteomes" id="UP000299102">
    <property type="component" value="Unassembled WGS sequence"/>
</dbReference>
<dbReference type="InterPro" id="IPR006573">
    <property type="entry name" value="NHR_dom"/>
</dbReference>
<dbReference type="STRING" id="151549.A0A4C2A6P9"/>
<dbReference type="PROSITE" id="PS51065">
    <property type="entry name" value="NHR"/>
    <property type="match status" value="2"/>
</dbReference>
<dbReference type="Pfam" id="PF07177">
    <property type="entry name" value="Neuralized"/>
    <property type="match status" value="3"/>
</dbReference>
<sequence length="1049" mass="117166">MSESVSGHSSTSIPPLLHHTLSPFSSAHSHPQILPSKEACNALVILLGLQVSVSDDLYGRVAQASIVDNYLPPSYSPESPLSSESNATIYPEMCFHHVHGCNARLSRNRLTASRATFYSEFNDAVLFSSRPLRECEMFEVRIDKMVDGWIGSLEMGVTAMRPDDMDTYGGGAVAGTATALRGDTYILSGGAMMKDGECMRSCYRLNLDCLNVGSRVGMMWHADRSLHYYLDGMDQGKAWHVPHLNVYAVVDLYGRCTQVSIIQNEERAFNYNGCTNSENYLLSIPRMSPPQPYCFSEYCGNNVVLRMGYSVAARLNPDPNATLVFSAAHLAVDEIFEVNGNYVHYTQLGFPGERELRSIEPSFDWLRQNDRIGLKKTGDGRVLIYYNSEQLDAIFEKVPDKVYVVMQLYGRITSIQAISKLVNIGTSVPQPTALPNENDVSTKDEEIDNGIITINSPITEVTSKKIADIETEVCKQNNSLPFTFHSVHGKNVNLCSSDTVAIRKTGYSDGIVIASRPLQRGQSFVFRVDKVSNSWSGSIAAGVLAHIPTELPSSALSLDAPCWILTNDLVNDNGCVSKSASGFRLGRVKQGSVLALHFTDDGDLLLEVDGAITIVADIIKYTSVYPVIELYGSTLQVSTLLYFNVATDLSPPAFEADECDQLKADIEVDECAQEPQPGPSTLDGENVTFDHLTRWSSLQHIEENTRYFRQLKGNCTDSSETLKWDRYDNRETSASIHCDTNIKDNDRYPEAGRGVTRRRDHESDDVADRNDNSLAPNSEESSNDAQIQREESHNDMEPSNRKDLLDGSCEENVEPSICENVEGMKNSERATSSDQAQNAESIVSAASDVESYTLQNTIYFQNLIANAVHVRHHYQNESDTSISCAHMQNVYQFCKYILGWENFKQFWRKNDCYCIECRPRSTREEAGWAYLLVMEPFWQQNVGSHAYWHIGVDTLSKVQQSRDKGERPADLPNTPFQANAQTETWCYNEETYQGKLVLDVDISYVFATPGNLYCPESLEFDKLAGIWVYIRQAHTTATEKVSNDTKPSR</sequence>
<dbReference type="InterPro" id="IPR043136">
    <property type="entry name" value="B30.2/SPRY_sf"/>
</dbReference>
<dbReference type="FunFam" id="2.60.120.920:FF:000001">
    <property type="entry name" value="neuralized-like protein 4 isoform X1"/>
    <property type="match status" value="1"/>
</dbReference>
<feature type="compositionally biased region" description="Polar residues" evidence="1">
    <location>
        <begin position="772"/>
        <end position="786"/>
    </location>
</feature>